<sequence>MTNHTNFHALRQEIERIQPGDPELTLYRGLDCNSRAAVSDCLGIHHPSRVPKTGMLRRPASTGMRLMRENFSLCSAGGSVPRLGDPVWRDVVDQVNQYLSNAYTRRRPTDRTPVSGVVAVGWERHIYRDDDEMELLVTSVIVWIGATGY</sequence>
<gene>
    <name evidence="1" type="ORF">N7482_008630</name>
</gene>
<evidence type="ECO:0000313" key="2">
    <source>
        <dbReference type="Proteomes" id="UP001149163"/>
    </source>
</evidence>
<dbReference type="EMBL" id="JAPQKN010000006">
    <property type="protein sequence ID" value="KAJ5157530.1"/>
    <property type="molecule type" value="Genomic_DNA"/>
</dbReference>
<name>A0A9W9HWM1_9EURO</name>
<feature type="non-terminal residue" evidence="1">
    <location>
        <position position="1"/>
    </location>
</feature>
<dbReference type="GeneID" id="81429930"/>
<comment type="caution">
    <text evidence="1">The sequence shown here is derived from an EMBL/GenBank/DDBJ whole genome shotgun (WGS) entry which is preliminary data.</text>
</comment>
<reference evidence="1" key="2">
    <citation type="journal article" date="2023" name="IMA Fungus">
        <title>Comparative genomic study of the Penicillium genus elucidates a diverse pangenome and 15 lateral gene transfer events.</title>
        <authorList>
            <person name="Petersen C."/>
            <person name="Sorensen T."/>
            <person name="Nielsen M.R."/>
            <person name="Sondergaard T.E."/>
            <person name="Sorensen J.L."/>
            <person name="Fitzpatrick D.A."/>
            <person name="Frisvad J.C."/>
            <person name="Nielsen K.L."/>
        </authorList>
    </citation>
    <scope>NUCLEOTIDE SEQUENCE</scope>
    <source>
        <strain evidence="1">IBT 26290</strain>
    </source>
</reference>
<accession>A0A9W9HWM1</accession>
<dbReference type="RefSeq" id="XP_056540519.1">
    <property type="nucleotide sequence ID" value="XM_056690754.1"/>
</dbReference>
<organism evidence="1 2">
    <name type="scientific">Penicillium canariense</name>
    <dbReference type="NCBI Taxonomy" id="189055"/>
    <lineage>
        <taxon>Eukaryota</taxon>
        <taxon>Fungi</taxon>
        <taxon>Dikarya</taxon>
        <taxon>Ascomycota</taxon>
        <taxon>Pezizomycotina</taxon>
        <taxon>Eurotiomycetes</taxon>
        <taxon>Eurotiomycetidae</taxon>
        <taxon>Eurotiales</taxon>
        <taxon>Aspergillaceae</taxon>
        <taxon>Penicillium</taxon>
    </lineage>
</organism>
<reference evidence="1" key="1">
    <citation type="submission" date="2022-11" db="EMBL/GenBank/DDBJ databases">
        <authorList>
            <person name="Petersen C."/>
        </authorList>
    </citation>
    <scope>NUCLEOTIDE SEQUENCE</scope>
    <source>
        <strain evidence="1">IBT 26290</strain>
    </source>
</reference>
<dbReference type="Proteomes" id="UP001149163">
    <property type="component" value="Unassembled WGS sequence"/>
</dbReference>
<proteinExistence type="predicted"/>
<evidence type="ECO:0000313" key="1">
    <source>
        <dbReference type="EMBL" id="KAJ5157530.1"/>
    </source>
</evidence>
<dbReference type="AlphaFoldDB" id="A0A9W9HWM1"/>
<keyword evidence="2" id="KW-1185">Reference proteome</keyword>
<protein>
    <submittedName>
        <fullName evidence="1">Uncharacterized protein</fullName>
    </submittedName>
</protein>